<feature type="domain" description="Replication factor A C-terminal" evidence="8">
    <location>
        <begin position="279"/>
        <end position="408"/>
    </location>
</feature>
<dbReference type="Gene3D" id="2.40.50.140">
    <property type="entry name" value="Nucleic acid-binding proteins"/>
    <property type="match status" value="3"/>
</dbReference>
<keyword evidence="2" id="KW-0479">Metal-binding</keyword>
<gene>
    <name evidence="9" type="ORF">CCAM_LOCUS30827</name>
</gene>
<dbReference type="CDD" id="cd04480">
    <property type="entry name" value="RPA1_DBD_A_like"/>
    <property type="match status" value="1"/>
</dbReference>
<dbReference type="InterPro" id="IPR003871">
    <property type="entry name" value="RFA1B/D_OB_1st"/>
</dbReference>
<evidence type="ECO:0000256" key="3">
    <source>
        <dbReference type="ARBA" id="ARBA00022771"/>
    </source>
</evidence>
<keyword evidence="10" id="KW-1185">Reference proteome</keyword>
<proteinExistence type="inferred from homology"/>
<feature type="compositionally biased region" description="Basic and acidic residues" evidence="6">
    <location>
        <begin position="438"/>
        <end position="452"/>
    </location>
</feature>
<evidence type="ECO:0000259" key="7">
    <source>
        <dbReference type="Pfam" id="PF02721"/>
    </source>
</evidence>
<feature type="region of interest" description="Disordered" evidence="6">
    <location>
        <begin position="422"/>
        <end position="452"/>
    </location>
</feature>
<evidence type="ECO:0000256" key="4">
    <source>
        <dbReference type="ARBA" id="ARBA00022833"/>
    </source>
</evidence>
<comment type="similarity">
    <text evidence="1">Belongs to the replication factor A protein 1 family.</text>
</comment>
<dbReference type="Pfam" id="PF08646">
    <property type="entry name" value="Rep_fac-A_C"/>
    <property type="match status" value="1"/>
</dbReference>
<evidence type="ECO:0000313" key="9">
    <source>
        <dbReference type="EMBL" id="VFQ89051.1"/>
    </source>
</evidence>
<accession>A0A484MJB6</accession>
<evidence type="ECO:0000313" key="10">
    <source>
        <dbReference type="Proteomes" id="UP000595140"/>
    </source>
</evidence>
<evidence type="ECO:0008006" key="11">
    <source>
        <dbReference type="Google" id="ProtNLM"/>
    </source>
</evidence>
<feature type="domain" description="Replication protein A 70 kDa DNA-binding subunit B/D first OB fold" evidence="7">
    <location>
        <begin position="24"/>
        <end position="116"/>
    </location>
</feature>
<organism evidence="9 10">
    <name type="scientific">Cuscuta campestris</name>
    <dbReference type="NCBI Taxonomy" id="132261"/>
    <lineage>
        <taxon>Eukaryota</taxon>
        <taxon>Viridiplantae</taxon>
        <taxon>Streptophyta</taxon>
        <taxon>Embryophyta</taxon>
        <taxon>Tracheophyta</taxon>
        <taxon>Spermatophyta</taxon>
        <taxon>Magnoliopsida</taxon>
        <taxon>eudicotyledons</taxon>
        <taxon>Gunneridae</taxon>
        <taxon>Pentapetalae</taxon>
        <taxon>asterids</taxon>
        <taxon>lamiids</taxon>
        <taxon>Solanales</taxon>
        <taxon>Convolvulaceae</taxon>
        <taxon>Cuscuteae</taxon>
        <taxon>Cuscuta</taxon>
        <taxon>Cuscuta subgen. Grammica</taxon>
        <taxon>Cuscuta sect. Cleistogrammica</taxon>
    </lineage>
</organism>
<dbReference type="OrthoDB" id="1931061at2759"/>
<evidence type="ECO:0000256" key="2">
    <source>
        <dbReference type="ARBA" id="ARBA00022723"/>
    </source>
</evidence>
<dbReference type="PANTHER" id="PTHR47165:SF4">
    <property type="entry name" value="OS03G0429900 PROTEIN"/>
    <property type="match status" value="1"/>
</dbReference>
<keyword evidence="4" id="KW-0862">Zinc</keyword>
<keyword evidence="3" id="KW-0863">Zinc-finger</keyword>
<name>A0A484MJB6_9ASTE</name>
<keyword evidence="5" id="KW-0238">DNA-binding</keyword>
<reference evidence="9 10" key="1">
    <citation type="submission" date="2018-04" db="EMBL/GenBank/DDBJ databases">
        <authorList>
            <person name="Vogel A."/>
        </authorList>
    </citation>
    <scope>NUCLEOTIDE SEQUENCE [LARGE SCALE GENOMIC DNA]</scope>
</reference>
<dbReference type="InterPro" id="IPR012340">
    <property type="entry name" value="NA-bd_OB-fold"/>
</dbReference>
<evidence type="ECO:0000259" key="8">
    <source>
        <dbReference type="Pfam" id="PF08646"/>
    </source>
</evidence>
<dbReference type="EMBL" id="OOIL02003702">
    <property type="protein sequence ID" value="VFQ89051.1"/>
    <property type="molecule type" value="Genomic_DNA"/>
</dbReference>
<dbReference type="GO" id="GO:0003677">
    <property type="term" value="F:DNA binding"/>
    <property type="evidence" value="ECO:0007669"/>
    <property type="project" value="UniProtKB-KW"/>
</dbReference>
<dbReference type="GO" id="GO:0008270">
    <property type="term" value="F:zinc ion binding"/>
    <property type="evidence" value="ECO:0007669"/>
    <property type="project" value="UniProtKB-KW"/>
</dbReference>
<dbReference type="InterPro" id="IPR013955">
    <property type="entry name" value="Rep_factor-A_C"/>
</dbReference>
<evidence type="ECO:0000256" key="5">
    <source>
        <dbReference type="ARBA" id="ARBA00023125"/>
    </source>
</evidence>
<dbReference type="AlphaFoldDB" id="A0A484MJB6"/>
<dbReference type="Proteomes" id="UP000595140">
    <property type="component" value="Unassembled WGS sequence"/>
</dbReference>
<dbReference type="InterPro" id="IPR047192">
    <property type="entry name" value="Euk_RPA1_DBD_C"/>
</dbReference>
<protein>
    <recommendedName>
        <fullName evidence="11">Replication factor A C-terminal domain-containing protein</fullName>
    </recommendedName>
</protein>
<dbReference type="CDD" id="cd04476">
    <property type="entry name" value="RPA1_DBD_C"/>
    <property type="match status" value="1"/>
</dbReference>
<evidence type="ECO:0000256" key="6">
    <source>
        <dbReference type="SAM" id="MobiDB-lite"/>
    </source>
</evidence>
<sequence length="452" mass="51385">MVSSLLKMVEECIPIEKLTLESKNSAITARVSRLWDSYRFHDEKDLLSTDMVLIDKQGSYIHASIKGSISHLFKKRIAEGSVYYIKNFNVVPNKAQYRVVGDNKLMIQLYPTTVVRSLSEDSLGIPTFAIPNHRFDLLDFDKVESRMGETYILTGEIRAEKVRVTLWGESVDNYMRQKSMLENGIIVGVFTSTLVKRYMNNAVLSSTSATKIYLDLDIDEVIALKKKSSSSAREHIIQPLIIEQQEELDRNAVLSKLKTIGEVLAITKTDFKDGTLLFCVATIYDIHNNNGWYYNSCGCKGIIKAYGRNFWCKKCNKTVNDAIPRFRIELGVKDATDCTKFIVFDDVAEKMIGQSAPSIYDMQEKLEENEGSVGEVPAIIANLIGQRLVFRVKLTEYNRTAYRQSFTANKVLEESILEPPRNEELALCDDGPSKRRRLSEDFTQREGKALQE</sequence>
<evidence type="ECO:0000256" key="1">
    <source>
        <dbReference type="ARBA" id="ARBA00005690"/>
    </source>
</evidence>
<dbReference type="SUPFAM" id="SSF50249">
    <property type="entry name" value="Nucleic acid-binding proteins"/>
    <property type="match status" value="3"/>
</dbReference>
<dbReference type="PANTHER" id="PTHR47165">
    <property type="entry name" value="OS03G0429900 PROTEIN"/>
    <property type="match status" value="1"/>
</dbReference>
<dbReference type="Pfam" id="PF02721">
    <property type="entry name" value="DUF223"/>
    <property type="match status" value="1"/>
</dbReference>